<feature type="coiled-coil region" evidence="1">
    <location>
        <begin position="177"/>
        <end position="204"/>
    </location>
</feature>
<dbReference type="EMBL" id="BMIY01000014">
    <property type="protein sequence ID" value="GFZ83318.1"/>
    <property type="molecule type" value="Genomic_DNA"/>
</dbReference>
<sequence length="552" mass="61354">MSAVAGFNISAKRMDLFFSVTVVSFLLFLSLLTSTASAQTPEQRVNLDVTSVTLHPGSAWITRTGTLSFPAGRSLLVIEGLSISADLSQFEFLAADNSIEMLGLQMQPRSTTTPEEDELIAQSQEIQYRISTLNDEIETAESELDLLQSLALTESGLSPAVDGETLSNLVEVMSTRSNSARQRIRDARIELQELRQQENQINAELSKPLHRGVTYADLRIELVSETQTSSPVTLSYHNDNAFWRWMYDARLDTSAKQLDFTRKAEVSQSTGEDWDDVNLTLSTARFSNRSAAPHLSAQFVNLGQVRRQASSGIQEVVVTGSLVRSASGQVSESPPAVEIRNTNFQLQYQLAGQQSVPSTSGEPFTVIPIDNRELPVNLVSRAVPVHDLNAYLEARFELDGEEPFFNGVLYTYRDGAFIGRGSFAETLPGETTRISFGQDQRIQVRRFDEQQNSRDTGIFSRSNLQEERIRYEVTNRHSDTISVELLDQVPVAQHADINVSIPRGATEATEDNAGGLAGVLLWRMEIDPQETSTVRHYYDLSHPEGEAIHFSR</sequence>
<dbReference type="RefSeq" id="WP_068810709.1">
    <property type="nucleotide sequence ID" value="NZ_BMIY01000014.1"/>
</dbReference>
<dbReference type="Pfam" id="PF13598">
    <property type="entry name" value="DUF4139"/>
    <property type="match status" value="1"/>
</dbReference>
<protein>
    <recommendedName>
        <fullName evidence="7">Mucoidy inhibitor MuiA family protein</fullName>
    </recommendedName>
</protein>
<feature type="coiled-coil region" evidence="1">
    <location>
        <begin position="123"/>
        <end position="150"/>
    </location>
</feature>
<evidence type="ECO:0000259" key="3">
    <source>
        <dbReference type="Pfam" id="PF13598"/>
    </source>
</evidence>
<evidence type="ECO:0000259" key="4">
    <source>
        <dbReference type="Pfam" id="PF13600"/>
    </source>
</evidence>
<evidence type="ECO:0000256" key="2">
    <source>
        <dbReference type="SAM" id="SignalP"/>
    </source>
</evidence>
<feature type="signal peptide" evidence="2">
    <location>
        <begin position="1"/>
        <end position="38"/>
    </location>
</feature>
<proteinExistence type="predicted"/>
<gene>
    <name evidence="5" type="ORF">GCM10011403_28650</name>
</gene>
<dbReference type="PANTHER" id="PTHR31005:SF8">
    <property type="entry name" value="DUF4139 DOMAIN-CONTAINING PROTEIN"/>
    <property type="match status" value="1"/>
</dbReference>
<keyword evidence="6" id="KW-1185">Reference proteome</keyword>
<dbReference type="InterPro" id="IPR011935">
    <property type="entry name" value="CHP02231"/>
</dbReference>
<comment type="caution">
    <text evidence="5">The sequence shown here is derived from an EMBL/GenBank/DDBJ whole genome shotgun (WGS) entry which is preliminary data.</text>
</comment>
<dbReference type="Proteomes" id="UP000627715">
    <property type="component" value="Unassembled WGS sequence"/>
</dbReference>
<dbReference type="InterPro" id="IPR037291">
    <property type="entry name" value="DUF4139"/>
</dbReference>
<keyword evidence="2" id="KW-0732">Signal</keyword>
<reference evidence="5" key="2">
    <citation type="submission" date="2020-09" db="EMBL/GenBank/DDBJ databases">
        <authorList>
            <person name="Sun Q."/>
            <person name="Zhou Y."/>
        </authorList>
    </citation>
    <scope>NUCLEOTIDE SEQUENCE</scope>
    <source>
        <strain evidence="5">CGMCC 1.15425</strain>
    </source>
</reference>
<evidence type="ECO:0000256" key="1">
    <source>
        <dbReference type="SAM" id="Coils"/>
    </source>
</evidence>
<name>A0A916QP76_9GAMM</name>
<dbReference type="InterPro" id="IPR025554">
    <property type="entry name" value="DUF4140"/>
</dbReference>
<reference evidence="5" key="1">
    <citation type="journal article" date="2014" name="Int. J. Syst. Evol. Microbiol.">
        <title>Complete genome sequence of Corynebacterium casei LMG S-19264T (=DSM 44701T), isolated from a smear-ripened cheese.</title>
        <authorList>
            <consortium name="US DOE Joint Genome Institute (JGI-PGF)"/>
            <person name="Walter F."/>
            <person name="Albersmeier A."/>
            <person name="Kalinowski J."/>
            <person name="Ruckert C."/>
        </authorList>
    </citation>
    <scope>NUCLEOTIDE SEQUENCE</scope>
    <source>
        <strain evidence="5">CGMCC 1.15425</strain>
    </source>
</reference>
<dbReference type="NCBIfam" id="TIGR02231">
    <property type="entry name" value="mucoidy inhibitor MuiA family protein"/>
    <property type="match status" value="1"/>
</dbReference>
<organism evidence="5 6">
    <name type="scientific">Pseudohongiella nitratireducens</name>
    <dbReference type="NCBI Taxonomy" id="1768907"/>
    <lineage>
        <taxon>Bacteria</taxon>
        <taxon>Pseudomonadati</taxon>
        <taxon>Pseudomonadota</taxon>
        <taxon>Gammaproteobacteria</taxon>
        <taxon>Pseudomonadales</taxon>
        <taxon>Pseudohongiellaceae</taxon>
        <taxon>Pseudohongiella</taxon>
    </lineage>
</organism>
<feature type="domain" description="DUF4139" evidence="3">
    <location>
        <begin position="232"/>
        <end position="544"/>
    </location>
</feature>
<dbReference type="PANTHER" id="PTHR31005">
    <property type="entry name" value="DUF4139 DOMAIN-CONTAINING PROTEIN"/>
    <property type="match status" value="1"/>
</dbReference>
<accession>A0A916QP76</accession>
<dbReference type="Pfam" id="PF13600">
    <property type="entry name" value="DUF4140"/>
    <property type="match status" value="1"/>
</dbReference>
<feature type="domain" description="DUF4140" evidence="4">
    <location>
        <begin position="52"/>
        <end position="147"/>
    </location>
</feature>
<evidence type="ECO:0000313" key="6">
    <source>
        <dbReference type="Proteomes" id="UP000627715"/>
    </source>
</evidence>
<dbReference type="OrthoDB" id="9777444at2"/>
<feature type="chain" id="PRO_5036721424" description="Mucoidy inhibitor MuiA family protein" evidence="2">
    <location>
        <begin position="39"/>
        <end position="552"/>
    </location>
</feature>
<evidence type="ECO:0008006" key="7">
    <source>
        <dbReference type="Google" id="ProtNLM"/>
    </source>
</evidence>
<evidence type="ECO:0000313" key="5">
    <source>
        <dbReference type="EMBL" id="GFZ83318.1"/>
    </source>
</evidence>
<keyword evidence="1" id="KW-0175">Coiled coil</keyword>
<dbReference type="AlphaFoldDB" id="A0A916QP76"/>